<evidence type="ECO:0000256" key="6">
    <source>
        <dbReference type="ARBA" id="ARBA00022801"/>
    </source>
</evidence>
<dbReference type="InterPro" id="IPR001872">
    <property type="entry name" value="Peptidase_A8"/>
</dbReference>
<evidence type="ECO:0000313" key="13">
    <source>
        <dbReference type="Proteomes" id="UP000239485"/>
    </source>
</evidence>
<sequence length="201" mass="21333">MSAPAPPPSETPPGDRDTTAVDTRRRWPVAAALVALLYPLDQVTKSLAVAHLVPGRQQPLVGELLQLRLIRNPGAAFSFAENLTWLFTLIAVVAAVVVVVLLTRVRSRGWAVALGLLLAGVLGNLTDRLLRAPGVGRGHVVDFLELPHWPIFNVADMCVVSAAVLIGVLGVRGHRLDGTREGAEEPDGQAGEQTRRGGSDA</sequence>
<keyword evidence="4 9" id="KW-0812">Transmembrane</keyword>
<evidence type="ECO:0000256" key="11">
    <source>
        <dbReference type="SAM" id="MobiDB-lite"/>
    </source>
</evidence>
<feature type="compositionally biased region" description="Pro residues" evidence="11">
    <location>
        <begin position="1"/>
        <end position="11"/>
    </location>
</feature>
<keyword evidence="7 9" id="KW-1133">Transmembrane helix</keyword>
<comment type="similarity">
    <text evidence="1 9 10">Belongs to the peptidase A8 family.</text>
</comment>
<gene>
    <name evidence="9" type="primary">lspA</name>
    <name evidence="12" type="ORF">CLV92_10646</name>
</gene>
<evidence type="ECO:0000313" key="12">
    <source>
        <dbReference type="EMBL" id="PPK95225.1"/>
    </source>
</evidence>
<feature type="active site" evidence="9">
    <location>
        <position position="156"/>
    </location>
</feature>
<evidence type="ECO:0000256" key="7">
    <source>
        <dbReference type="ARBA" id="ARBA00022989"/>
    </source>
</evidence>
<keyword evidence="3 9" id="KW-0645">Protease</keyword>
<comment type="pathway">
    <text evidence="9">Protein modification; lipoprotein biosynthesis (signal peptide cleavage).</text>
</comment>
<dbReference type="GO" id="GO:0005886">
    <property type="term" value="C:plasma membrane"/>
    <property type="evidence" value="ECO:0007669"/>
    <property type="project" value="UniProtKB-SubCell"/>
</dbReference>
<feature type="transmembrane region" description="Helical" evidence="9">
    <location>
        <begin position="83"/>
        <end position="103"/>
    </location>
</feature>
<keyword evidence="2 9" id="KW-1003">Cell membrane</keyword>
<comment type="function">
    <text evidence="9">This protein specifically catalyzes the removal of signal peptides from prolipoproteins.</text>
</comment>
<dbReference type="EC" id="3.4.23.36" evidence="9"/>
<comment type="caution">
    <text evidence="9">Lacks conserved residue(s) required for the propagation of feature annotation.</text>
</comment>
<feature type="region of interest" description="Disordered" evidence="11">
    <location>
        <begin position="177"/>
        <end position="201"/>
    </location>
</feature>
<reference evidence="12 13" key="1">
    <citation type="submission" date="2018-02" db="EMBL/GenBank/DDBJ databases">
        <title>Genomic Encyclopedia of Archaeal and Bacterial Type Strains, Phase II (KMG-II): from individual species to whole genera.</title>
        <authorList>
            <person name="Goeker M."/>
        </authorList>
    </citation>
    <scope>NUCLEOTIDE SEQUENCE [LARGE SCALE GENOMIC DNA]</scope>
    <source>
        <strain evidence="12 13">DSM 22857</strain>
    </source>
</reference>
<dbReference type="HAMAP" id="MF_00161">
    <property type="entry name" value="LspA"/>
    <property type="match status" value="1"/>
</dbReference>
<dbReference type="GO" id="GO:0006508">
    <property type="term" value="P:proteolysis"/>
    <property type="evidence" value="ECO:0007669"/>
    <property type="project" value="UniProtKB-KW"/>
</dbReference>
<dbReference type="AlphaFoldDB" id="A0A2S6IM24"/>
<dbReference type="GO" id="GO:0004190">
    <property type="term" value="F:aspartic-type endopeptidase activity"/>
    <property type="evidence" value="ECO:0007669"/>
    <property type="project" value="UniProtKB-UniRule"/>
</dbReference>
<protein>
    <recommendedName>
        <fullName evidence="9">Lipoprotein signal peptidase</fullName>
        <ecNumber evidence="9">3.4.23.36</ecNumber>
    </recommendedName>
    <alternativeName>
        <fullName evidence="9">Prolipoprotein signal peptidase</fullName>
    </alternativeName>
    <alternativeName>
        <fullName evidence="9">Signal peptidase II</fullName>
        <shortName evidence="9">SPase II</shortName>
    </alternativeName>
</protein>
<dbReference type="EMBL" id="PTJD01000006">
    <property type="protein sequence ID" value="PPK95225.1"/>
    <property type="molecule type" value="Genomic_DNA"/>
</dbReference>
<feature type="transmembrane region" description="Helical" evidence="9">
    <location>
        <begin position="110"/>
        <end position="130"/>
    </location>
</feature>
<dbReference type="OrthoDB" id="4308908at2"/>
<organism evidence="12 13">
    <name type="scientific">Kineococcus xinjiangensis</name>
    <dbReference type="NCBI Taxonomy" id="512762"/>
    <lineage>
        <taxon>Bacteria</taxon>
        <taxon>Bacillati</taxon>
        <taxon>Actinomycetota</taxon>
        <taxon>Actinomycetes</taxon>
        <taxon>Kineosporiales</taxon>
        <taxon>Kineosporiaceae</taxon>
        <taxon>Kineococcus</taxon>
    </lineage>
</organism>
<keyword evidence="13" id="KW-1185">Reference proteome</keyword>
<evidence type="ECO:0000256" key="10">
    <source>
        <dbReference type="RuleBase" id="RU004181"/>
    </source>
</evidence>
<feature type="transmembrane region" description="Helical" evidence="9">
    <location>
        <begin position="150"/>
        <end position="171"/>
    </location>
</feature>
<dbReference type="UniPathway" id="UPA00665"/>
<dbReference type="Pfam" id="PF01252">
    <property type="entry name" value="Peptidase_A8"/>
    <property type="match status" value="1"/>
</dbReference>
<feature type="region of interest" description="Disordered" evidence="11">
    <location>
        <begin position="1"/>
        <end position="21"/>
    </location>
</feature>
<evidence type="ECO:0000256" key="3">
    <source>
        <dbReference type="ARBA" id="ARBA00022670"/>
    </source>
</evidence>
<dbReference type="RefSeq" id="WP_104432622.1">
    <property type="nucleotide sequence ID" value="NZ_PTJD01000006.1"/>
</dbReference>
<dbReference type="PANTHER" id="PTHR33695">
    <property type="entry name" value="LIPOPROTEIN SIGNAL PEPTIDASE"/>
    <property type="match status" value="1"/>
</dbReference>
<keyword evidence="5 9" id="KW-0064">Aspartyl protease</keyword>
<comment type="subcellular location">
    <subcellularLocation>
        <location evidence="9">Cell membrane</location>
        <topology evidence="9">Multi-pass membrane protein</topology>
    </subcellularLocation>
</comment>
<dbReference type="PRINTS" id="PR00781">
    <property type="entry name" value="LIPOSIGPTASE"/>
</dbReference>
<name>A0A2S6IM24_9ACTN</name>
<comment type="catalytic activity">
    <reaction evidence="9">
        <text>Release of signal peptides from bacterial membrane prolipoproteins. Hydrolyzes -Xaa-Yaa-Zaa-|-(S,diacylglyceryl)Cys-, in which Xaa is hydrophobic (preferably Leu), and Yaa (Ala or Ser) and Zaa (Gly or Ala) have small, neutral side chains.</text>
        <dbReference type="EC" id="3.4.23.36"/>
    </reaction>
</comment>
<comment type="caution">
    <text evidence="12">The sequence shown here is derived from an EMBL/GenBank/DDBJ whole genome shotgun (WGS) entry which is preliminary data.</text>
</comment>
<accession>A0A2S6IM24</accession>
<dbReference type="Proteomes" id="UP000239485">
    <property type="component" value="Unassembled WGS sequence"/>
</dbReference>
<feature type="active site" evidence="9">
    <location>
        <position position="142"/>
    </location>
</feature>
<dbReference type="NCBIfam" id="TIGR00077">
    <property type="entry name" value="lspA"/>
    <property type="match status" value="1"/>
</dbReference>
<evidence type="ECO:0000256" key="4">
    <source>
        <dbReference type="ARBA" id="ARBA00022692"/>
    </source>
</evidence>
<evidence type="ECO:0000256" key="9">
    <source>
        <dbReference type="HAMAP-Rule" id="MF_00161"/>
    </source>
</evidence>
<proteinExistence type="inferred from homology"/>
<evidence type="ECO:0000256" key="1">
    <source>
        <dbReference type="ARBA" id="ARBA00006139"/>
    </source>
</evidence>
<evidence type="ECO:0000256" key="8">
    <source>
        <dbReference type="ARBA" id="ARBA00023136"/>
    </source>
</evidence>
<keyword evidence="8 9" id="KW-0472">Membrane</keyword>
<evidence type="ECO:0000256" key="2">
    <source>
        <dbReference type="ARBA" id="ARBA00022475"/>
    </source>
</evidence>
<dbReference type="PANTHER" id="PTHR33695:SF1">
    <property type="entry name" value="LIPOPROTEIN SIGNAL PEPTIDASE"/>
    <property type="match status" value="1"/>
</dbReference>
<keyword evidence="6 9" id="KW-0378">Hydrolase</keyword>
<evidence type="ECO:0000256" key="5">
    <source>
        <dbReference type="ARBA" id="ARBA00022750"/>
    </source>
</evidence>